<dbReference type="InterPro" id="IPR038545">
    <property type="entry name" value="Znf_DBF_sf"/>
</dbReference>
<evidence type="ECO:0000256" key="1">
    <source>
        <dbReference type="ARBA" id="ARBA00022723"/>
    </source>
</evidence>
<organism evidence="7 8">
    <name type="scientific">Lithohypha guttulata</name>
    <dbReference type="NCBI Taxonomy" id="1690604"/>
    <lineage>
        <taxon>Eukaryota</taxon>
        <taxon>Fungi</taxon>
        <taxon>Dikarya</taxon>
        <taxon>Ascomycota</taxon>
        <taxon>Pezizomycotina</taxon>
        <taxon>Eurotiomycetes</taxon>
        <taxon>Chaetothyriomycetidae</taxon>
        <taxon>Chaetothyriales</taxon>
        <taxon>Trichomeriaceae</taxon>
        <taxon>Lithohypha</taxon>
    </lineage>
</organism>
<dbReference type="GO" id="GO:0043539">
    <property type="term" value="F:protein serine/threonine kinase activator activity"/>
    <property type="evidence" value="ECO:0007669"/>
    <property type="project" value="TreeGrafter"/>
</dbReference>
<dbReference type="GO" id="GO:0008270">
    <property type="term" value="F:zinc ion binding"/>
    <property type="evidence" value="ECO:0007669"/>
    <property type="project" value="UniProtKB-KW"/>
</dbReference>
<evidence type="ECO:0000256" key="5">
    <source>
        <dbReference type="SAM" id="MobiDB-lite"/>
    </source>
</evidence>
<dbReference type="PROSITE" id="PS51265">
    <property type="entry name" value="ZF_DBF4"/>
    <property type="match status" value="1"/>
</dbReference>
<comment type="caution">
    <text evidence="7">The sequence shown here is derived from an EMBL/GenBank/DDBJ whole genome shotgun (WGS) entry which is preliminary data.</text>
</comment>
<dbReference type="EMBL" id="JAVRRJ010000004">
    <property type="protein sequence ID" value="KAK5085755.1"/>
    <property type="molecule type" value="Genomic_DNA"/>
</dbReference>
<feature type="region of interest" description="Disordered" evidence="5">
    <location>
        <begin position="363"/>
        <end position="441"/>
    </location>
</feature>
<keyword evidence="8" id="KW-1185">Reference proteome</keyword>
<dbReference type="Pfam" id="PF08630">
    <property type="entry name" value="Dfp1_Him1_M"/>
    <property type="match status" value="1"/>
</dbReference>
<dbReference type="InterPro" id="IPR051590">
    <property type="entry name" value="Replication_Regulatory_Kinase"/>
</dbReference>
<dbReference type="Pfam" id="PF07535">
    <property type="entry name" value="zf-DBF"/>
    <property type="match status" value="1"/>
</dbReference>
<feature type="region of interest" description="Disordered" evidence="5">
    <location>
        <begin position="1"/>
        <end position="88"/>
    </location>
</feature>
<evidence type="ECO:0000256" key="3">
    <source>
        <dbReference type="ARBA" id="ARBA00022833"/>
    </source>
</evidence>
<dbReference type="Pfam" id="PF22437">
    <property type="entry name" value="DBF4_BRCT"/>
    <property type="match status" value="1"/>
</dbReference>
<dbReference type="InterPro" id="IPR055116">
    <property type="entry name" value="DBF4_BRCT"/>
</dbReference>
<dbReference type="InterPro" id="IPR036420">
    <property type="entry name" value="BRCT_dom_sf"/>
</dbReference>
<dbReference type="CDD" id="cd00027">
    <property type="entry name" value="BRCT"/>
    <property type="match status" value="1"/>
</dbReference>
<dbReference type="InterPro" id="IPR006572">
    <property type="entry name" value="Znf_DBF"/>
</dbReference>
<proteinExistence type="predicted"/>
<dbReference type="AlphaFoldDB" id="A0AAN7YH30"/>
<dbReference type="GO" id="GO:0031431">
    <property type="term" value="C:Dbf4-dependent protein kinase complex"/>
    <property type="evidence" value="ECO:0007669"/>
    <property type="project" value="TreeGrafter"/>
</dbReference>
<dbReference type="InterPro" id="IPR013939">
    <property type="entry name" value="Regulatory_Dfp1/Him1"/>
</dbReference>
<evidence type="ECO:0000313" key="7">
    <source>
        <dbReference type="EMBL" id="KAK5085755.1"/>
    </source>
</evidence>
<evidence type="ECO:0000259" key="6">
    <source>
        <dbReference type="PROSITE" id="PS51265"/>
    </source>
</evidence>
<feature type="compositionally biased region" description="Basic and acidic residues" evidence="5">
    <location>
        <begin position="47"/>
        <end position="59"/>
    </location>
</feature>
<dbReference type="Gene3D" id="6.10.250.3410">
    <property type="entry name" value="DBF zinc finger"/>
    <property type="match status" value="1"/>
</dbReference>
<keyword evidence="2 4" id="KW-0863">Zinc-finger</keyword>
<dbReference type="FunFam" id="6.10.250.3410:FF:000001">
    <property type="entry name" value="Protein DBF4 homolog A"/>
    <property type="match status" value="1"/>
</dbReference>
<dbReference type="GO" id="GO:0003676">
    <property type="term" value="F:nucleic acid binding"/>
    <property type="evidence" value="ECO:0007669"/>
    <property type="project" value="InterPro"/>
</dbReference>
<dbReference type="GO" id="GO:1901987">
    <property type="term" value="P:regulation of cell cycle phase transition"/>
    <property type="evidence" value="ECO:0007669"/>
    <property type="project" value="TreeGrafter"/>
</dbReference>
<dbReference type="SUPFAM" id="SSF52113">
    <property type="entry name" value="BRCT domain"/>
    <property type="match status" value="1"/>
</dbReference>
<dbReference type="SMART" id="SM00586">
    <property type="entry name" value="ZnF_DBF"/>
    <property type="match status" value="1"/>
</dbReference>
<keyword evidence="1" id="KW-0479">Metal-binding</keyword>
<reference evidence="7 8" key="1">
    <citation type="submission" date="2023-08" db="EMBL/GenBank/DDBJ databases">
        <title>Black Yeasts Isolated from many extreme environments.</title>
        <authorList>
            <person name="Coleine C."/>
            <person name="Stajich J.E."/>
            <person name="Selbmann L."/>
        </authorList>
    </citation>
    <scope>NUCLEOTIDE SEQUENCE [LARGE SCALE GENOMIC DNA]</scope>
    <source>
        <strain evidence="7 8">CCFEE 5910</strain>
    </source>
</reference>
<dbReference type="Proteomes" id="UP001309876">
    <property type="component" value="Unassembled WGS sequence"/>
</dbReference>
<sequence length="621" mass="69667">MATSTRRQPLMSISNATNSPHRSLNLNNSGSKRSRALANVSQQENEPPTKRQAIEKSTREPVPITPRRHDQQDTTGGQVFERGHENTQNNFQKRLVAARDRTATSAKSTRSNVVSSKEVDSVRQWQKHYRKLFPAFRFFFDAVPDELKTRLIRQAAHFGAREETFFSKNVTHIISTRQAPDEDAVAKAFENGHGTINPSMLEIKNGRSTVRREVNTNDVLVRGVQMKMKIWPPDKLQKILSTLLEDTPGQESAPRVNKATRATNDLVQVLKNEKLAAAAERELAGIPRDLVTFRGPFLYVHDMDEKVKPIMVREYPKVARRQDGEWPQFRSASVGKCPFVEDPTMRREVDRVKALQKAQQLQQQQQREAQQAAARVKPLSTQQTLVEPKMNPPRRTSPRKVLRDVPNNVSVTQQQPTKPPPPQAPERQSSFPPMPEQPSMEFVKPSQLDLIREPSASGIQRSAMTSAIQSQMISSAAATGLKASTSREVNELKRKVLERTHTGSLSVGSISSQVGAFAGALKSARPPAPQRAAKSRAQEKLGGIQEEDPCVDDAAAERAARANAKRKKPTKREPKPGYCENCHDKYDDFEDHVISRKHRKFATTQSNWEELDALLAQLQGP</sequence>
<evidence type="ECO:0000313" key="8">
    <source>
        <dbReference type="Proteomes" id="UP001309876"/>
    </source>
</evidence>
<dbReference type="Gene3D" id="3.40.50.10190">
    <property type="entry name" value="BRCT domain"/>
    <property type="match status" value="1"/>
</dbReference>
<dbReference type="PANTHER" id="PTHR15375:SF26">
    <property type="entry name" value="PROTEIN CHIFFON"/>
    <property type="match status" value="1"/>
</dbReference>
<feature type="region of interest" description="Disordered" evidence="5">
    <location>
        <begin position="523"/>
        <end position="579"/>
    </location>
</feature>
<keyword evidence="3" id="KW-0862">Zinc</keyword>
<evidence type="ECO:0000256" key="2">
    <source>
        <dbReference type="ARBA" id="ARBA00022771"/>
    </source>
</evidence>
<name>A0AAN7YH30_9EURO</name>
<feature type="compositionally biased region" description="Polar residues" evidence="5">
    <location>
        <begin position="1"/>
        <end position="31"/>
    </location>
</feature>
<dbReference type="PANTHER" id="PTHR15375">
    <property type="entry name" value="ACTIVATOR OF S-PHASE KINASE-RELATED"/>
    <property type="match status" value="1"/>
</dbReference>
<feature type="domain" description="DBF4-type" evidence="6">
    <location>
        <begin position="572"/>
        <end position="621"/>
    </location>
</feature>
<gene>
    <name evidence="7" type="primary">DBF4</name>
    <name evidence="7" type="ORF">LTR05_005043</name>
</gene>
<dbReference type="GO" id="GO:0010571">
    <property type="term" value="P:positive regulation of nuclear cell cycle DNA replication"/>
    <property type="evidence" value="ECO:0007669"/>
    <property type="project" value="TreeGrafter"/>
</dbReference>
<accession>A0AAN7YH30</accession>
<evidence type="ECO:0000256" key="4">
    <source>
        <dbReference type="PROSITE-ProRule" id="PRU00600"/>
    </source>
</evidence>
<feature type="compositionally biased region" description="Low complexity" evidence="5">
    <location>
        <begin position="363"/>
        <end position="375"/>
    </location>
</feature>
<protein>
    <submittedName>
        <fullName evidence="7">Cdc7p-Dbf4p kinase complex regulatory subunit</fullName>
    </submittedName>
</protein>